<dbReference type="AlphaFoldDB" id="A0A4Y0BJU9"/>
<name>A0A4Y0BJU9_ANOFN</name>
<feature type="region of interest" description="Disordered" evidence="7">
    <location>
        <begin position="421"/>
        <end position="455"/>
    </location>
</feature>
<dbReference type="EnsemblMetazoa" id="AFUN020137-RB">
    <property type="protein sequence ID" value="AFUN020137-PB"/>
    <property type="gene ID" value="AFUN020137"/>
</dbReference>
<keyword evidence="6" id="KW-0472">Membrane</keyword>
<feature type="compositionally biased region" description="Polar residues" evidence="7">
    <location>
        <begin position="379"/>
        <end position="388"/>
    </location>
</feature>
<dbReference type="VEuPathDB" id="VectorBase:AFUN020137"/>
<reference evidence="9" key="1">
    <citation type="submission" date="2020-05" db="UniProtKB">
        <authorList>
            <consortium name="EnsemblMetazoa"/>
        </authorList>
    </citation>
    <scope>IDENTIFICATION</scope>
    <source>
        <strain evidence="9">FUMOZ</strain>
    </source>
</reference>
<proteinExistence type="inferred from homology"/>
<comment type="subcellular location">
    <subcellularLocation>
        <location evidence="1">Cell membrane</location>
        <topology evidence="1">Multi-pass membrane protein</topology>
    </subcellularLocation>
</comment>
<sequence length="548" mass="60503">MCSRSNNTSRGTTSVMVLGVLLVLLTLATNRSLCSVAPHPATISVTSSEPTSSSSSSLTASNLTDRTHPNPPDEPDVTTVRTTPPSAGPGRTDTATTQSEQPPVPPEGQIPLERLPSNTLLKYTAYKDVSILHFRIPTDTRTAFFSFKAYEESKGAFQRNCKPNDITLHLKAGSYPVISPENITFPKHFLDAEERFEIHSLQFKSDSTTRRLSIEGPHPGNWFAVAFISWTDPNNERIEQQGLAASCETLLMSEMSVTNALPQMLNVDVRHEGTLAADQQEPKSFKFFVPSNVSIVTWRFSITQPCANCTDVSFHVQASALPTSRNYLQNAIICPNQTGDVSIDFYPHESAWHYVDMDFMRENPPNSSGTIVAGFHPNDTISTDATNQTEDRKKEGPTSVPEAQALVYTVELIYHAHESVPATASTMTPSTEEPTPESVDSADEGDTLATDTKSLPNRSFDRYPVLRQTYREFFMFDYDLLPDVNGTVPVTLNLTAGIPALMKFDVNDVYDIGGTLSFAVAMRQDLKGSLIDARHESTNEHAVWWQRS</sequence>
<dbReference type="PANTHER" id="PTHR14319:SF3">
    <property type="entry name" value="TRANSMEMBRANE PROTEIN-LIKE PROTEIN"/>
    <property type="match status" value="1"/>
</dbReference>
<evidence type="ECO:0000256" key="5">
    <source>
        <dbReference type="ARBA" id="ARBA00022989"/>
    </source>
</evidence>
<evidence type="ECO:0000256" key="8">
    <source>
        <dbReference type="SAM" id="SignalP"/>
    </source>
</evidence>
<keyword evidence="5" id="KW-1133">Transmembrane helix</keyword>
<feature type="compositionally biased region" description="Low complexity" evidence="7">
    <location>
        <begin position="43"/>
        <end position="61"/>
    </location>
</feature>
<evidence type="ECO:0000256" key="4">
    <source>
        <dbReference type="ARBA" id="ARBA00022692"/>
    </source>
</evidence>
<feature type="chain" id="PRO_5021463529" evidence="8">
    <location>
        <begin position="29"/>
        <end position="548"/>
    </location>
</feature>
<evidence type="ECO:0000256" key="6">
    <source>
        <dbReference type="ARBA" id="ARBA00023136"/>
    </source>
</evidence>
<dbReference type="GO" id="GO:0005886">
    <property type="term" value="C:plasma membrane"/>
    <property type="evidence" value="ECO:0007669"/>
    <property type="project" value="UniProtKB-SubCell"/>
</dbReference>
<evidence type="ECO:0000256" key="2">
    <source>
        <dbReference type="ARBA" id="ARBA00005542"/>
    </source>
</evidence>
<accession>A0A4Y0BJU9</accession>
<protein>
    <submittedName>
        <fullName evidence="9">EGF-like domain-containing protein</fullName>
    </submittedName>
</protein>
<keyword evidence="8" id="KW-0732">Signal</keyword>
<evidence type="ECO:0000256" key="1">
    <source>
        <dbReference type="ARBA" id="ARBA00004651"/>
    </source>
</evidence>
<organism evidence="9">
    <name type="scientific">Anopheles funestus</name>
    <name type="common">African malaria mosquito</name>
    <dbReference type="NCBI Taxonomy" id="62324"/>
    <lineage>
        <taxon>Eukaryota</taxon>
        <taxon>Metazoa</taxon>
        <taxon>Ecdysozoa</taxon>
        <taxon>Arthropoda</taxon>
        <taxon>Hexapoda</taxon>
        <taxon>Insecta</taxon>
        <taxon>Pterygota</taxon>
        <taxon>Neoptera</taxon>
        <taxon>Endopterygota</taxon>
        <taxon>Diptera</taxon>
        <taxon>Nematocera</taxon>
        <taxon>Culicoidea</taxon>
        <taxon>Culicidae</taxon>
        <taxon>Anophelinae</taxon>
        <taxon>Anopheles</taxon>
    </lineage>
</organism>
<evidence type="ECO:0000313" key="9">
    <source>
        <dbReference type="EnsemblMetazoa" id="AFUN020137-PB"/>
    </source>
</evidence>
<feature type="compositionally biased region" description="Low complexity" evidence="7">
    <location>
        <begin position="421"/>
        <end position="439"/>
    </location>
</feature>
<keyword evidence="4" id="KW-0812">Transmembrane</keyword>
<feature type="region of interest" description="Disordered" evidence="7">
    <location>
        <begin position="43"/>
        <end position="113"/>
    </location>
</feature>
<evidence type="ECO:0000256" key="7">
    <source>
        <dbReference type="SAM" id="MobiDB-lite"/>
    </source>
</evidence>
<comment type="similarity">
    <text evidence="2">Belongs to the TMEM8 family.</text>
</comment>
<dbReference type="VEuPathDB" id="VectorBase:AFUN2_013257"/>
<feature type="region of interest" description="Disordered" evidence="7">
    <location>
        <begin position="375"/>
        <end position="401"/>
    </location>
</feature>
<dbReference type="PANTHER" id="PTHR14319">
    <property type="entry name" value="FIVE-SPAN TRANSMEMBRANE PROTEIN M83"/>
    <property type="match status" value="1"/>
</dbReference>
<feature type="signal peptide" evidence="8">
    <location>
        <begin position="1"/>
        <end position="28"/>
    </location>
</feature>
<keyword evidence="3" id="KW-1003">Cell membrane</keyword>
<dbReference type="InterPro" id="IPR021910">
    <property type="entry name" value="NGX6/PGAP6/MYMK"/>
</dbReference>
<evidence type="ECO:0000256" key="3">
    <source>
        <dbReference type="ARBA" id="ARBA00022475"/>
    </source>
</evidence>